<organism evidence="3 4">
    <name type="scientific">Phreatobacter stygius</name>
    <dbReference type="NCBI Taxonomy" id="1940610"/>
    <lineage>
        <taxon>Bacteria</taxon>
        <taxon>Pseudomonadati</taxon>
        <taxon>Pseudomonadota</taxon>
        <taxon>Alphaproteobacteria</taxon>
        <taxon>Hyphomicrobiales</taxon>
        <taxon>Phreatobacteraceae</taxon>
        <taxon>Phreatobacter</taxon>
    </lineage>
</organism>
<dbReference type="EMBL" id="CP039690">
    <property type="protein sequence ID" value="QCI68604.1"/>
    <property type="molecule type" value="Genomic_DNA"/>
</dbReference>
<evidence type="ECO:0000313" key="3">
    <source>
        <dbReference type="EMBL" id="QCI68604.1"/>
    </source>
</evidence>
<protein>
    <submittedName>
        <fullName evidence="3">Uncharacterized protein</fullName>
    </submittedName>
</protein>
<reference evidence="3 4" key="1">
    <citation type="submission" date="2019-04" db="EMBL/GenBank/DDBJ databases">
        <title>Phreatobacter aquaticus sp. nov.</title>
        <authorList>
            <person name="Choi A."/>
        </authorList>
    </citation>
    <scope>NUCLEOTIDE SEQUENCE [LARGE SCALE GENOMIC DNA]</scope>
    <source>
        <strain evidence="3 4">KCTC 52518</strain>
    </source>
</reference>
<evidence type="ECO:0000313" key="4">
    <source>
        <dbReference type="Proteomes" id="UP000298781"/>
    </source>
</evidence>
<evidence type="ECO:0000256" key="1">
    <source>
        <dbReference type="SAM" id="MobiDB-lite"/>
    </source>
</evidence>
<feature type="transmembrane region" description="Helical" evidence="2">
    <location>
        <begin position="21"/>
        <end position="44"/>
    </location>
</feature>
<accession>A0A4D7B5E9</accession>
<feature type="region of interest" description="Disordered" evidence="1">
    <location>
        <begin position="139"/>
        <end position="170"/>
    </location>
</feature>
<keyword evidence="2" id="KW-0472">Membrane</keyword>
<keyword evidence="4" id="KW-1185">Reference proteome</keyword>
<evidence type="ECO:0000256" key="2">
    <source>
        <dbReference type="SAM" id="Phobius"/>
    </source>
</evidence>
<dbReference type="RefSeq" id="WP_136964023.1">
    <property type="nucleotide sequence ID" value="NZ_CP039690.1"/>
</dbReference>
<keyword evidence="2" id="KW-1133">Transmembrane helix</keyword>
<name>A0A4D7B5E9_9HYPH</name>
<dbReference type="Proteomes" id="UP000298781">
    <property type="component" value="Chromosome"/>
</dbReference>
<dbReference type="AlphaFoldDB" id="A0A4D7B5E9"/>
<keyword evidence="2" id="KW-0812">Transmembrane</keyword>
<dbReference type="KEGG" id="pstg:E8M01_32865"/>
<gene>
    <name evidence="3" type="ORF">E8M01_32865</name>
</gene>
<proteinExistence type="predicted"/>
<dbReference type="OrthoDB" id="9857404at2"/>
<sequence length="170" mass="16935">MTMQSPRPDNPDQKRSRLLSPAGLGAIAVVGVGALAVTNGFGLGGQRNCNTTNRIATTAQQCEASVPGPSCATVFAGGAPAVGLTQNSAGTWQHQPLRAAAGGSYVDMSGRTFTAGRTCRSGSSGSYYFWGGGHSSGGTSSGWSTANQSQGVQRAGFGSTAHAMSGSSGS</sequence>